<keyword evidence="2" id="KW-1185">Reference proteome</keyword>
<proteinExistence type="predicted"/>
<accession>A0AAD9KUF7</accession>
<dbReference type="AlphaFoldDB" id="A0AAD9KUF7"/>
<comment type="caution">
    <text evidence="1">The sequence shown here is derived from an EMBL/GenBank/DDBJ whole genome shotgun (WGS) entry which is preliminary data.</text>
</comment>
<evidence type="ECO:0000313" key="1">
    <source>
        <dbReference type="EMBL" id="KAK2177676.1"/>
    </source>
</evidence>
<protein>
    <submittedName>
        <fullName evidence="1">Uncharacterized protein</fullName>
    </submittedName>
</protein>
<reference evidence="1" key="1">
    <citation type="journal article" date="2023" name="Mol. Biol. Evol.">
        <title>Third-Generation Sequencing Reveals the Adaptive Role of the Epigenome in Three Deep-Sea Polychaetes.</title>
        <authorList>
            <person name="Perez M."/>
            <person name="Aroh O."/>
            <person name="Sun Y."/>
            <person name="Lan Y."/>
            <person name="Juniper S.K."/>
            <person name="Young C.R."/>
            <person name="Angers B."/>
            <person name="Qian P.Y."/>
        </authorList>
    </citation>
    <scope>NUCLEOTIDE SEQUENCE</scope>
    <source>
        <strain evidence="1">R07B-5</strain>
    </source>
</reference>
<name>A0AAD9KUF7_RIDPI</name>
<dbReference type="EMBL" id="JAODUO010000584">
    <property type="protein sequence ID" value="KAK2177676.1"/>
    <property type="molecule type" value="Genomic_DNA"/>
</dbReference>
<evidence type="ECO:0000313" key="2">
    <source>
        <dbReference type="Proteomes" id="UP001209878"/>
    </source>
</evidence>
<gene>
    <name evidence="1" type="ORF">NP493_585g00003</name>
</gene>
<organism evidence="1 2">
    <name type="scientific">Ridgeia piscesae</name>
    <name type="common">Tubeworm</name>
    <dbReference type="NCBI Taxonomy" id="27915"/>
    <lineage>
        <taxon>Eukaryota</taxon>
        <taxon>Metazoa</taxon>
        <taxon>Spiralia</taxon>
        <taxon>Lophotrochozoa</taxon>
        <taxon>Annelida</taxon>
        <taxon>Polychaeta</taxon>
        <taxon>Sedentaria</taxon>
        <taxon>Canalipalpata</taxon>
        <taxon>Sabellida</taxon>
        <taxon>Siboglinidae</taxon>
        <taxon>Ridgeia</taxon>
    </lineage>
</organism>
<sequence>METRSVEGKYDTLLSLKSKVSNLQGHNDELRSVLREVRYEATKAKVDLEKAVSKVEMLDGELKALKQAGAGAFFQTMTLPDGMSVTSSDIIASLNEHLILVLQVSKG</sequence>
<dbReference type="Proteomes" id="UP001209878">
    <property type="component" value="Unassembled WGS sequence"/>
</dbReference>